<name>A0A364LJH9_9GAMM</name>
<dbReference type="RefSeq" id="WP_112219370.1">
    <property type="nucleotide sequence ID" value="NZ_MVJN01000005.1"/>
</dbReference>
<reference evidence="1 2" key="1">
    <citation type="submission" date="2017-02" db="EMBL/GenBank/DDBJ databases">
        <title>Legionella quilivanii strain from human: case report and whole genome sequencing analysis.</title>
        <authorList>
            <person name="Lalancette C."/>
            <person name="Leduc J.-M."/>
            <person name="Levesque S."/>
            <person name="Fournier E."/>
            <person name="Saoud J."/>
            <person name="Faucher S.P."/>
            <person name="Bernard K."/>
            <person name="Martineau C."/>
            <person name="Longtin J."/>
        </authorList>
    </citation>
    <scope>NUCLEOTIDE SEQUENCE [LARGE SCALE GENOMIC DNA]</scope>
    <source>
        <strain evidence="1 2">ID143958</strain>
    </source>
</reference>
<accession>A0A364LJH9</accession>
<gene>
    <name evidence="1" type="ORF">B1207_07490</name>
</gene>
<evidence type="ECO:0000313" key="1">
    <source>
        <dbReference type="EMBL" id="RAP36639.1"/>
    </source>
</evidence>
<evidence type="ECO:0000313" key="2">
    <source>
        <dbReference type="Proteomes" id="UP000249458"/>
    </source>
</evidence>
<protein>
    <submittedName>
        <fullName evidence="1">Uncharacterized protein</fullName>
    </submittedName>
</protein>
<organism evidence="1 2">
    <name type="scientific">Legionella quinlivanii</name>
    <dbReference type="NCBI Taxonomy" id="45073"/>
    <lineage>
        <taxon>Bacteria</taxon>
        <taxon>Pseudomonadati</taxon>
        <taxon>Pseudomonadota</taxon>
        <taxon>Gammaproteobacteria</taxon>
        <taxon>Legionellales</taxon>
        <taxon>Legionellaceae</taxon>
        <taxon>Legionella</taxon>
    </lineage>
</organism>
<sequence>MEHLKTGKFYPATIDQQLNTIYANEVSLLVWRDPCPKNTIQKNLKSWQISNWKNYRAAPLAVEVKPILQAVCTEEVRNRRAWQLISKYEPLLRQYQAWGLN</sequence>
<comment type="caution">
    <text evidence="1">The sequence shown here is derived from an EMBL/GenBank/DDBJ whole genome shotgun (WGS) entry which is preliminary data.</text>
</comment>
<dbReference type="AlphaFoldDB" id="A0A364LJH9"/>
<dbReference type="Proteomes" id="UP000249458">
    <property type="component" value="Unassembled WGS sequence"/>
</dbReference>
<dbReference type="EMBL" id="MVJN01000005">
    <property type="protein sequence ID" value="RAP36639.1"/>
    <property type="molecule type" value="Genomic_DNA"/>
</dbReference>
<proteinExistence type="predicted"/>